<dbReference type="PANTHER" id="PTHR31885:SF6">
    <property type="entry name" value="GH04784P"/>
    <property type="match status" value="1"/>
</dbReference>
<sequence length="243" mass="27665">MMISLYYSLVFMLKKYPVFKLAYALVFILVLAAEYWHWSRLNFVIKPCISLVLLTFLCLSTKLKGRFHQRLFTGLVFALTGDTLLMLMDYNPSYFLYGLSAFLICHIFYISAFYLDFLSAKELDKRGARIGIGACAVIFTAFYLYLRPHLPLMKFPVLICIFVGALMVMMAVFRNQRVNKLSFGLVLAGVLCFILTDALMAQLHFVKAFSYADMVISATYMIAQGLIVTGGVERKLIHTQTPV</sequence>
<feature type="transmembrane region" description="Helical" evidence="6">
    <location>
        <begin position="94"/>
        <end position="115"/>
    </location>
</feature>
<dbReference type="EMBL" id="FXTN01000012">
    <property type="protein sequence ID" value="SMO95388.1"/>
    <property type="molecule type" value="Genomic_DNA"/>
</dbReference>
<evidence type="ECO:0000313" key="7">
    <source>
        <dbReference type="EMBL" id="SMO95388.1"/>
    </source>
</evidence>
<feature type="transmembrane region" description="Helical" evidence="6">
    <location>
        <begin position="127"/>
        <end position="146"/>
    </location>
</feature>
<evidence type="ECO:0000313" key="8">
    <source>
        <dbReference type="Proteomes" id="UP000320300"/>
    </source>
</evidence>
<dbReference type="Pfam" id="PF07947">
    <property type="entry name" value="YhhN"/>
    <property type="match status" value="1"/>
</dbReference>
<comment type="subcellular location">
    <subcellularLocation>
        <location evidence="1">Membrane</location>
        <topology evidence="1">Multi-pass membrane protein</topology>
    </subcellularLocation>
</comment>
<keyword evidence="8" id="KW-1185">Reference proteome</keyword>
<feature type="transmembrane region" description="Helical" evidence="6">
    <location>
        <begin position="211"/>
        <end position="232"/>
    </location>
</feature>
<proteinExistence type="inferred from homology"/>
<accession>A0A521FGR0</accession>
<dbReference type="GO" id="GO:0016787">
    <property type="term" value="F:hydrolase activity"/>
    <property type="evidence" value="ECO:0007669"/>
    <property type="project" value="TreeGrafter"/>
</dbReference>
<gene>
    <name evidence="7" type="ORF">SAMN06265348_112115</name>
</gene>
<dbReference type="PANTHER" id="PTHR31885">
    <property type="entry name" value="GH04784P"/>
    <property type="match status" value="1"/>
</dbReference>
<dbReference type="InterPro" id="IPR012506">
    <property type="entry name" value="TMEM86B-like"/>
</dbReference>
<name>A0A521FGR0_9SPHI</name>
<protein>
    <submittedName>
        <fullName evidence="7">Uncharacterized membrane protein YhhN</fullName>
    </submittedName>
</protein>
<evidence type="ECO:0000256" key="2">
    <source>
        <dbReference type="ARBA" id="ARBA00007375"/>
    </source>
</evidence>
<evidence type="ECO:0000256" key="6">
    <source>
        <dbReference type="SAM" id="Phobius"/>
    </source>
</evidence>
<feature type="transmembrane region" description="Helical" evidence="6">
    <location>
        <begin position="71"/>
        <end position="88"/>
    </location>
</feature>
<organism evidence="7 8">
    <name type="scientific">Pedobacter westerhofensis</name>
    <dbReference type="NCBI Taxonomy" id="425512"/>
    <lineage>
        <taxon>Bacteria</taxon>
        <taxon>Pseudomonadati</taxon>
        <taxon>Bacteroidota</taxon>
        <taxon>Sphingobacteriia</taxon>
        <taxon>Sphingobacteriales</taxon>
        <taxon>Sphingobacteriaceae</taxon>
        <taxon>Pedobacter</taxon>
    </lineage>
</organism>
<reference evidence="7 8" key="1">
    <citation type="submission" date="2017-05" db="EMBL/GenBank/DDBJ databases">
        <authorList>
            <person name="Varghese N."/>
            <person name="Submissions S."/>
        </authorList>
    </citation>
    <scope>NUCLEOTIDE SEQUENCE [LARGE SCALE GENOMIC DNA]</scope>
    <source>
        <strain evidence="7 8">DSM 19036</strain>
    </source>
</reference>
<evidence type="ECO:0000256" key="3">
    <source>
        <dbReference type="ARBA" id="ARBA00022692"/>
    </source>
</evidence>
<evidence type="ECO:0000256" key="5">
    <source>
        <dbReference type="ARBA" id="ARBA00023136"/>
    </source>
</evidence>
<evidence type="ECO:0000256" key="4">
    <source>
        <dbReference type="ARBA" id="ARBA00022989"/>
    </source>
</evidence>
<dbReference type="AlphaFoldDB" id="A0A521FGR0"/>
<feature type="transmembrane region" description="Helical" evidence="6">
    <location>
        <begin position="185"/>
        <end position="205"/>
    </location>
</feature>
<feature type="transmembrane region" description="Helical" evidence="6">
    <location>
        <begin position="43"/>
        <end position="59"/>
    </location>
</feature>
<feature type="transmembrane region" description="Helical" evidence="6">
    <location>
        <begin position="21"/>
        <end position="37"/>
    </location>
</feature>
<evidence type="ECO:0000256" key="1">
    <source>
        <dbReference type="ARBA" id="ARBA00004141"/>
    </source>
</evidence>
<keyword evidence="5 6" id="KW-0472">Membrane</keyword>
<feature type="transmembrane region" description="Helical" evidence="6">
    <location>
        <begin position="152"/>
        <end position="173"/>
    </location>
</feature>
<comment type="similarity">
    <text evidence="2">Belongs to the TMEM86 family.</text>
</comment>
<dbReference type="GO" id="GO:0016020">
    <property type="term" value="C:membrane"/>
    <property type="evidence" value="ECO:0007669"/>
    <property type="project" value="UniProtKB-SubCell"/>
</dbReference>
<keyword evidence="3 6" id="KW-0812">Transmembrane</keyword>
<keyword evidence="4 6" id="KW-1133">Transmembrane helix</keyword>
<dbReference type="Proteomes" id="UP000320300">
    <property type="component" value="Unassembled WGS sequence"/>
</dbReference>